<feature type="region of interest" description="Disordered" evidence="1">
    <location>
        <begin position="58"/>
        <end position="89"/>
    </location>
</feature>
<accession>A0A699RJK2</accession>
<dbReference type="EMBL" id="BKCJ011098783">
    <property type="protein sequence ID" value="GFC85217.1"/>
    <property type="molecule type" value="Genomic_DNA"/>
</dbReference>
<evidence type="ECO:0000256" key="1">
    <source>
        <dbReference type="SAM" id="MobiDB-lite"/>
    </source>
</evidence>
<feature type="compositionally biased region" description="Basic residues" evidence="1">
    <location>
        <begin position="74"/>
        <end position="89"/>
    </location>
</feature>
<reference evidence="2" key="1">
    <citation type="journal article" date="2019" name="Sci. Rep.">
        <title>Draft genome of Tanacetum cinerariifolium, the natural source of mosquito coil.</title>
        <authorList>
            <person name="Yamashiro T."/>
            <person name="Shiraishi A."/>
            <person name="Satake H."/>
            <person name="Nakayama K."/>
        </authorList>
    </citation>
    <scope>NUCLEOTIDE SEQUENCE</scope>
</reference>
<sequence length="89" mass="10214">MTPAQQKEFMRTFVKNQSSAIYTTGWTWKDVRGLTDDQLQIASVPIIELLDSPPKDTFLSLDSETEEQDEPLRKSSRKKSIARKRTLPS</sequence>
<dbReference type="AlphaFoldDB" id="A0A699RJK2"/>
<proteinExistence type="predicted"/>
<evidence type="ECO:0000313" key="2">
    <source>
        <dbReference type="EMBL" id="GFC85217.1"/>
    </source>
</evidence>
<protein>
    <submittedName>
        <fullName evidence="2">Uncharacterized protein</fullName>
    </submittedName>
</protein>
<comment type="caution">
    <text evidence="2">The sequence shown here is derived from an EMBL/GenBank/DDBJ whole genome shotgun (WGS) entry which is preliminary data.</text>
</comment>
<gene>
    <name evidence="2" type="ORF">Tci_857187</name>
</gene>
<name>A0A699RJK2_TANCI</name>
<organism evidence="2">
    <name type="scientific">Tanacetum cinerariifolium</name>
    <name type="common">Dalmatian daisy</name>
    <name type="synonym">Chrysanthemum cinerariifolium</name>
    <dbReference type="NCBI Taxonomy" id="118510"/>
    <lineage>
        <taxon>Eukaryota</taxon>
        <taxon>Viridiplantae</taxon>
        <taxon>Streptophyta</taxon>
        <taxon>Embryophyta</taxon>
        <taxon>Tracheophyta</taxon>
        <taxon>Spermatophyta</taxon>
        <taxon>Magnoliopsida</taxon>
        <taxon>eudicotyledons</taxon>
        <taxon>Gunneridae</taxon>
        <taxon>Pentapetalae</taxon>
        <taxon>asterids</taxon>
        <taxon>campanulids</taxon>
        <taxon>Asterales</taxon>
        <taxon>Asteraceae</taxon>
        <taxon>Asteroideae</taxon>
        <taxon>Anthemideae</taxon>
        <taxon>Anthemidinae</taxon>
        <taxon>Tanacetum</taxon>
    </lineage>
</organism>
<feature type="non-terminal residue" evidence="2">
    <location>
        <position position="89"/>
    </location>
</feature>